<evidence type="ECO:0000256" key="2">
    <source>
        <dbReference type="SAM" id="Phobius"/>
    </source>
</evidence>
<gene>
    <name evidence="3" type="ORF">BWZ43_10410</name>
</gene>
<comment type="caution">
    <text evidence="3">The sequence shown here is derived from an EMBL/GenBank/DDBJ whole genome shotgun (WGS) entry which is preliminary data.</text>
</comment>
<feature type="compositionally biased region" description="Basic and acidic residues" evidence="1">
    <location>
        <begin position="212"/>
        <end position="232"/>
    </location>
</feature>
<sequence>MVEKMNKKNVAWIYIMMLSIGTILSLYIPKQESVADETIVIPQEAVRLRILANSDTQKDQAIKRKVRDEVNKEITRWVESLTSIEDAREVIQSHLGDIQMIAERVVKEENSKQSVKVEFGQVQFPTKLYGQFLYPAGKYEAVLITLGKGDGANWWCVLYPPLCFLDFSNGVAVSPGFDSSNEEKKESTERNKENAVTQMKENNQQKNVENVDIEKFDSKNKDNEDKSTEISKKKGKNSSTEPLYVKDNEDEDDVKVKFFIVELFEKVF</sequence>
<feature type="region of interest" description="Disordered" evidence="1">
    <location>
        <begin position="177"/>
        <end position="246"/>
    </location>
</feature>
<name>A0A8E2I8V3_9BACI</name>
<evidence type="ECO:0000313" key="4">
    <source>
        <dbReference type="Proteomes" id="UP000189761"/>
    </source>
</evidence>
<feature type="compositionally biased region" description="Basic and acidic residues" evidence="1">
    <location>
        <begin position="181"/>
        <end position="193"/>
    </location>
</feature>
<keyword evidence="4" id="KW-1185">Reference proteome</keyword>
<keyword evidence="2" id="KW-0472">Membrane</keyword>
<proteinExistence type="predicted"/>
<feature type="compositionally biased region" description="Polar residues" evidence="1">
    <location>
        <begin position="194"/>
        <end position="208"/>
    </location>
</feature>
<keyword evidence="2" id="KW-0812">Transmembrane</keyword>
<dbReference type="InterPro" id="IPR014202">
    <property type="entry name" value="Spore_II_R"/>
</dbReference>
<protein>
    <submittedName>
        <fullName evidence="3">Stage II sporulation protein R</fullName>
    </submittedName>
</protein>
<evidence type="ECO:0000256" key="1">
    <source>
        <dbReference type="SAM" id="MobiDB-lite"/>
    </source>
</evidence>
<dbReference type="EMBL" id="MTLA01000108">
    <property type="protein sequence ID" value="OOP68457.1"/>
    <property type="molecule type" value="Genomic_DNA"/>
</dbReference>
<organism evidence="3 4">
    <name type="scientific">Heyndrickxia oleronia</name>
    <dbReference type="NCBI Taxonomy" id="38875"/>
    <lineage>
        <taxon>Bacteria</taxon>
        <taxon>Bacillati</taxon>
        <taxon>Bacillota</taxon>
        <taxon>Bacilli</taxon>
        <taxon>Bacillales</taxon>
        <taxon>Bacillaceae</taxon>
        <taxon>Heyndrickxia</taxon>
    </lineage>
</organism>
<reference evidence="3 4" key="1">
    <citation type="submission" date="2017-01" db="EMBL/GenBank/DDBJ databases">
        <title>Draft genome sequence of Bacillus oleronius.</title>
        <authorList>
            <person name="Allam M."/>
        </authorList>
    </citation>
    <scope>NUCLEOTIDE SEQUENCE [LARGE SCALE GENOMIC DNA]</scope>
    <source>
        <strain evidence="3 4">DSM 9356</strain>
    </source>
</reference>
<dbReference type="NCBIfam" id="TIGR02837">
    <property type="entry name" value="spore_II_R"/>
    <property type="match status" value="1"/>
</dbReference>
<keyword evidence="2" id="KW-1133">Transmembrane helix</keyword>
<evidence type="ECO:0000313" key="3">
    <source>
        <dbReference type="EMBL" id="OOP68457.1"/>
    </source>
</evidence>
<dbReference type="Proteomes" id="UP000189761">
    <property type="component" value="Unassembled WGS sequence"/>
</dbReference>
<feature type="transmembrane region" description="Helical" evidence="2">
    <location>
        <begin position="12"/>
        <end position="29"/>
    </location>
</feature>
<dbReference type="Pfam" id="PF09551">
    <property type="entry name" value="Spore_II_R"/>
    <property type="match status" value="1"/>
</dbReference>
<dbReference type="AlphaFoldDB" id="A0A8E2I8V3"/>
<accession>A0A8E2I8V3</accession>